<sequence length="383" mass="41889">MKQRAQAQQGSDLPCPVTSVDKWEALRELSAARTAFGLSDRDMTVLQALISFHPKTVLEGDSVIVHPSNASISERLGGMPESTLRRHLSRLVAAGVLMRRDSPNGKRYARGKGDSRTAFGFDLAPLVRRHALHCAAAEELRAEAERVKRLRETVSLMRRDLAGLAEWGADQRPDLTLWDAFEDLALLTARALRRKLDEADLHGLAAQLSRALDQARNLLEPTEVTEETSDMSGTALQSERHYQNSNIDSSVLEPSIEKEEAAPEVAPSPPQVDQRPLPSVPLGLVLNVCPEIQGYLPDPIRHWHQLVNAADTLRPMMGISPSAWQEAQAHMGPEQAAVVLAAMLERMSDIKSPGGYLRALTDKAAAGAFSCGPMIMALMRKAA</sequence>
<dbReference type="Gene3D" id="1.10.10.10">
    <property type="entry name" value="Winged helix-like DNA-binding domain superfamily/Winged helix DNA-binding domain"/>
    <property type="match status" value="1"/>
</dbReference>
<dbReference type="NCBIfam" id="NF040974">
    <property type="entry name" value="RepABC_RepC"/>
    <property type="match status" value="1"/>
</dbReference>
<feature type="region of interest" description="Disordered" evidence="1">
    <location>
        <begin position="220"/>
        <end position="244"/>
    </location>
</feature>
<dbReference type="InterPro" id="IPR021760">
    <property type="entry name" value="RepC_C"/>
</dbReference>
<dbReference type="EMBL" id="CYSE01000007">
    <property type="protein sequence ID" value="CUH81102.1"/>
    <property type="molecule type" value="Genomic_DNA"/>
</dbReference>
<evidence type="ECO:0000313" key="4">
    <source>
        <dbReference type="EMBL" id="CUH81102.1"/>
    </source>
</evidence>
<evidence type="ECO:0000313" key="5">
    <source>
        <dbReference type="Proteomes" id="UP000054935"/>
    </source>
</evidence>
<dbReference type="STRING" id="441103.TRN7648_03315"/>
<gene>
    <name evidence="4" type="ORF">TRN7648_03315</name>
</gene>
<accession>A0A0P1GHL7</accession>
<evidence type="ECO:0000259" key="3">
    <source>
        <dbReference type="Pfam" id="PF11800"/>
    </source>
</evidence>
<protein>
    <submittedName>
        <fullName evidence="4">Replication initiation protein RepC</fullName>
    </submittedName>
</protein>
<dbReference type="InterPro" id="IPR005090">
    <property type="entry name" value="RepC_N"/>
</dbReference>
<dbReference type="Pfam" id="PF11800">
    <property type="entry name" value="RP-C_C"/>
    <property type="match status" value="1"/>
</dbReference>
<feature type="domain" description="Plasmid replication protein C C-terminal" evidence="3">
    <location>
        <begin position="281"/>
        <end position="380"/>
    </location>
</feature>
<organism evidence="4 5">
    <name type="scientific">Tropicibacter naphthalenivorans</name>
    <dbReference type="NCBI Taxonomy" id="441103"/>
    <lineage>
        <taxon>Bacteria</taxon>
        <taxon>Pseudomonadati</taxon>
        <taxon>Pseudomonadota</taxon>
        <taxon>Alphaproteobacteria</taxon>
        <taxon>Rhodobacterales</taxon>
        <taxon>Roseobacteraceae</taxon>
        <taxon>Tropicibacter</taxon>
    </lineage>
</organism>
<dbReference type="InterPro" id="IPR036388">
    <property type="entry name" value="WH-like_DNA-bd_sf"/>
</dbReference>
<dbReference type="SUPFAM" id="SSF46785">
    <property type="entry name" value="Winged helix' DNA-binding domain"/>
    <property type="match status" value="1"/>
</dbReference>
<feature type="compositionally biased region" description="Polar residues" evidence="1">
    <location>
        <begin position="230"/>
        <end position="244"/>
    </location>
</feature>
<dbReference type="InterPro" id="IPR036390">
    <property type="entry name" value="WH_DNA-bd_sf"/>
</dbReference>
<evidence type="ECO:0000256" key="1">
    <source>
        <dbReference type="SAM" id="MobiDB-lite"/>
    </source>
</evidence>
<dbReference type="Proteomes" id="UP000054935">
    <property type="component" value="Unassembled WGS sequence"/>
</dbReference>
<proteinExistence type="predicted"/>
<reference evidence="4 5" key="1">
    <citation type="submission" date="2015-09" db="EMBL/GenBank/DDBJ databases">
        <authorList>
            <consortium name="Swine Surveillance"/>
        </authorList>
    </citation>
    <scope>NUCLEOTIDE SEQUENCE [LARGE SCALE GENOMIC DNA]</scope>
    <source>
        <strain evidence="4 5">CECT 7648</strain>
    </source>
</reference>
<dbReference type="Pfam" id="PF03428">
    <property type="entry name" value="RP-C"/>
    <property type="match status" value="1"/>
</dbReference>
<dbReference type="AlphaFoldDB" id="A0A0P1GHL7"/>
<name>A0A0P1GHL7_9RHOB</name>
<feature type="domain" description="Plasmid replication protein C N-terminal" evidence="2">
    <location>
        <begin position="4"/>
        <end position="167"/>
    </location>
</feature>
<evidence type="ECO:0000259" key="2">
    <source>
        <dbReference type="Pfam" id="PF03428"/>
    </source>
</evidence>
<feature type="region of interest" description="Disordered" evidence="1">
    <location>
        <begin position="256"/>
        <end position="275"/>
    </location>
</feature>
<dbReference type="InterPro" id="IPR047611">
    <property type="entry name" value="RepABC_RepC"/>
</dbReference>
<dbReference type="NCBIfam" id="NF010396">
    <property type="entry name" value="PRK13824.1"/>
    <property type="match status" value="1"/>
</dbReference>
<keyword evidence="5" id="KW-1185">Reference proteome</keyword>